<gene>
    <name evidence="1" type="ORF">FHR33_009779</name>
</gene>
<sequence length="85" mass="9601">MSTATCGPWLVDVDGGVMLPRLQQFVVHQDPDHAWWLKHPDPDYLRRLAQFELPFEPTENCWPTAAGIRPTSVQQASETSARSVI</sequence>
<accession>A0A7W5VFA4</accession>
<dbReference type="EMBL" id="JACIBV010000003">
    <property type="protein sequence ID" value="MBB3733826.1"/>
    <property type="molecule type" value="Genomic_DNA"/>
</dbReference>
<comment type="caution">
    <text evidence="1">The sequence shown here is derived from an EMBL/GenBank/DDBJ whole genome shotgun (WGS) entry which is preliminary data.</text>
</comment>
<evidence type="ECO:0000313" key="2">
    <source>
        <dbReference type="Proteomes" id="UP000579945"/>
    </source>
</evidence>
<proteinExistence type="predicted"/>
<dbReference type="RefSeq" id="WP_183662559.1">
    <property type="nucleotide sequence ID" value="NZ_JACIBV010000003.1"/>
</dbReference>
<protein>
    <submittedName>
        <fullName evidence="1">Uncharacterized protein</fullName>
    </submittedName>
</protein>
<dbReference type="GeneID" id="95395750"/>
<dbReference type="Proteomes" id="UP000579945">
    <property type="component" value="Unassembled WGS sequence"/>
</dbReference>
<reference evidence="1 2" key="1">
    <citation type="submission" date="2020-08" db="EMBL/GenBank/DDBJ databases">
        <title>Sequencing the genomes of 1000 actinobacteria strains.</title>
        <authorList>
            <person name="Klenk H.-P."/>
        </authorList>
    </citation>
    <scope>NUCLEOTIDE SEQUENCE [LARGE SCALE GENOMIC DNA]</scope>
    <source>
        <strain evidence="1 2">DSM 44320</strain>
    </source>
</reference>
<organism evidence="1 2">
    <name type="scientific">Nonomuraea dietziae</name>
    <dbReference type="NCBI Taxonomy" id="65515"/>
    <lineage>
        <taxon>Bacteria</taxon>
        <taxon>Bacillati</taxon>
        <taxon>Actinomycetota</taxon>
        <taxon>Actinomycetes</taxon>
        <taxon>Streptosporangiales</taxon>
        <taxon>Streptosporangiaceae</taxon>
        <taxon>Nonomuraea</taxon>
    </lineage>
</organism>
<keyword evidence="2" id="KW-1185">Reference proteome</keyword>
<evidence type="ECO:0000313" key="1">
    <source>
        <dbReference type="EMBL" id="MBB3733826.1"/>
    </source>
</evidence>
<dbReference type="AlphaFoldDB" id="A0A7W5VFA4"/>
<name>A0A7W5VFA4_9ACTN</name>